<organism evidence="1 2">
    <name type="scientific">Pseudomonas putida ND6</name>
    <dbReference type="NCBI Taxonomy" id="231023"/>
    <lineage>
        <taxon>Bacteria</taxon>
        <taxon>Pseudomonadati</taxon>
        <taxon>Pseudomonadota</taxon>
        <taxon>Gammaproteobacteria</taxon>
        <taxon>Pseudomonadales</taxon>
        <taxon>Pseudomonadaceae</taxon>
        <taxon>Pseudomonas</taxon>
    </lineage>
</organism>
<sequence>MLIVEKRPRQGIERLKSQTNAKRLLGCWTIGCSKKRTNG</sequence>
<gene>
    <name evidence="1" type="ORF">YSA_05408</name>
</gene>
<dbReference type="AlphaFoldDB" id="I3UW21"/>
<name>I3UW21_PSEPU</name>
<dbReference type="HOGENOM" id="CLU_3315634_0_0_6"/>
<proteinExistence type="predicted"/>
<reference evidence="1 2" key="1">
    <citation type="journal article" date="2012" name="J. Bacteriol.">
        <title>Complete Genome Sequence of the Naphthalene-Degrading Pseudomonas putida Strain ND6.</title>
        <authorList>
            <person name="Li S."/>
            <person name="Zhao H."/>
            <person name="Li Y."/>
            <person name="Niu S."/>
            <person name="Cai B."/>
        </authorList>
    </citation>
    <scope>NUCLEOTIDE SEQUENCE [LARGE SCALE GENOMIC DNA]</scope>
    <source>
        <strain evidence="1 2">ND6</strain>
    </source>
</reference>
<dbReference type="KEGG" id="ppi:YSA_05408"/>
<evidence type="ECO:0000313" key="2">
    <source>
        <dbReference type="Proteomes" id="UP000005268"/>
    </source>
</evidence>
<dbReference type="Proteomes" id="UP000005268">
    <property type="component" value="Chromosome"/>
</dbReference>
<dbReference type="EMBL" id="CP003588">
    <property type="protein sequence ID" value="AFK69692.1"/>
    <property type="molecule type" value="Genomic_DNA"/>
</dbReference>
<accession>I3UW21</accession>
<protein>
    <submittedName>
        <fullName evidence="1">Uncharacterized protein</fullName>
    </submittedName>
</protein>
<evidence type="ECO:0000313" key="1">
    <source>
        <dbReference type="EMBL" id="AFK69692.1"/>
    </source>
</evidence>